<keyword evidence="7 10" id="KW-1133">Transmembrane helix</keyword>
<feature type="coiled-coil region" evidence="9">
    <location>
        <begin position="358"/>
        <end position="392"/>
    </location>
</feature>
<dbReference type="Gene3D" id="6.10.340.10">
    <property type="match status" value="1"/>
</dbReference>
<keyword evidence="2" id="KW-1003">Cell membrane</keyword>
<feature type="domain" description="HAMP" evidence="11">
    <location>
        <begin position="318"/>
        <end position="370"/>
    </location>
</feature>
<keyword evidence="6 12" id="KW-0418">Kinase</keyword>
<dbReference type="Gene3D" id="3.30.565.10">
    <property type="entry name" value="Histidine kinase-like ATPase, C-terminal domain"/>
    <property type="match status" value="1"/>
</dbReference>
<dbReference type="CDD" id="cd06225">
    <property type="entry name" value="HAMP"/>
    <property type="match status" value="1"/>
</dbReference>
<reference evidence="12 13" key="1">
    <citation type="journal article" date="2007" name="Int. J. Syst. Evol. Microbiol.">
        <title>Paenibacillus ginsengarvi sp. nov., isolated from soil from ginseng cultivation.</title>
        <authorList>
            <person name="Yoon M.H."/>
            <person name="Ten L.N."/>
            <person name="Im W.T."/>
        </authorList>
    </citation>
    <scope>NUCLEOTIDE SEQUENCE [LARGE SCALE GENOMIC DNA]</scope>
    <source>
        <strain evidence="12 13">KCTC 13059</strain>
    </source>
</reference>
<comment type="caution">
    <text evidence="12">The sequence shown here is derived from an EMBL/GenBank/DDBJ whole genome shotgun (WGS) entry which is preliminary data.</text>
</comment>
<evidence type="ECO:0000313" key="13">
    <source>
        <dbReference type="Proteomes" id="UP000282311"/>
    </source>
</evidence>
<dbReference type="SUPFAM" id="SSF158472">
    <property type="entry name" value="HAMP domain-like"/>
    <property type="match status" value="1"/>
</dbReference>
<keyword evidence="9" id="KW-0175">Coiled coil</keyword>
<evidence type="ECO:0000256" key="7">
    <source>
        <dbReference type="ARBA" id="ARBA00022989"/>
    </source>
</evidence>
<evidence type="ECO:0000256" key="4">
    <source>
        <dbReference type="ARBA" id="ARBA00022679"/>
    </source>
</evidence>
<dbReference type="OrthoDB" id="9776552at2"/>
<dbReference type="GO" id="GO:0000155">
    <property type="term" value="F:phosphorelay sensor kinase activity"/>
    <property type="evidence" value="ECO:0007669"/>
    <property type="project" value="InterPro"/>
</dbReference>
<sequence>MNLRAKVFTAFVAFIVMPLFVLGLITYKVSQRIIEQNFNEQSEFTLKAVGRNLTYMLKEANYFSDMNMLQQDIQNSLTDKSELDLYEVAEFTRQLQRTFLAYPPVYSVTLYNFRGAGYSDGKIGHQVIPYERLTAHPVFPEIRRLNGLSKWIGPHEYPELTGGGPLFTQIRIVNDKYTLDNRGILIEQLQFQELDKIFNFFGTGPRKEIRFMIVGRDGVVMVDNKKQLDGESVFAQSDKRPDLGAEWSSAKMMFGGVESIVSVHHLELGDLGSMDWTLVSVTPWEVLSGTTVLVLKWVAAITALCLVCALLFNLLFVNRIIRFILRVVHSMKRAEIGDLAIRVRTNSRDETSALARGFNSLLERISSLLEEVKREQERKNKAELMLLQAQIKPHFIFNTLESINALAVQNEGRKVSQLVHRLGTMLRISFNQREEIPLRLEIDHLRNYLQIQKYRFEELFDYELDIPESVMDYSILKLTLQPLVENSIQHGFGGQERRGRLRVRAEERSDSIAIFVEDNGEGIPGNVLARLHYKDSRSGGEAYELEPDRQPEDDAALERIGLGIPNVADRIRIQYGSRYGIWICSAVGEGTIIEVVIPKYKAG</sequence>
<dbReference type="SMART" id="SM00387">
    <property type="entry name" value="HATPase_c"/>
    <property type="match status" value="1"/>
</dbReference>
<feature type="transmembrane region" description="Helical" evidence="10">
    <location>
        <begin position="297"/>
        <end position="316"/>
    </location>
</feature>
<dbReference type="GO" id="GO:0005886">
    <property type="term" value="C:plasma membrane"/>
    <property type="evidence" value="ECO:0007669"/>
    <property type="project" value="UniProtKB-SubCell"/>
</dbReference>
<dbReference type="AlphaFoldDB" id="A0A3B0CLR8"/>
<evidence type="ECO:0000256" key="10">
    <source>
        <dbReference type="SAM" id="Phobius"/>
    </source>
</evidence>
<proteinExistence type="predicted"/>
<evidence type="ECO:0000256" key="5">
    <source>
        <dbReference type="ARBA" id="ARBA00022692"/>
    </source>
</evidence>
<dbReference type="Pfam" id="PF06580">
    <property type="entry name" value="His_kinase"/>
    <property type="match status" value="1"/>
</dbReference>
<protein>
    <submittedName>
        <fullName evidence="12">Sensor histidine kinase</fullName>
    </submittedName>
</protein>
<organism evidence="12 13">
    <name type="scientific">Paenibacillus ginsengarvi</name>
    <dbReference type="NCBI Taxonomy" id="400777"/>
    <lineage>
        <taxon>Bacteria</taxon>
        <taxon>Bacillati</taxon>
        <taxon>Bacillota</taxon>
        <taxon>Bacilli</taxon>
        <taxon>Bacillales</taxon>
        <taxon>Paenibacillaceae</taxon>
        <taxon>Paenibacillus</taxon>
    </lineage>
</organism>
<dbReference type="Pfam" id="PF02743">
    <property type="entry name" value="dCache_1"/>
    <property type="match status" value="1"/>
</dbReference>
<evidence type="ECO:0000256" key="6">
    <source>
        <dbReference type="ARBA" id="ARBA00022777"/>
    </source>
</evidence>
<dbReference type="RefSeq" id="WP_120746287.1">
    <property type="nucleotide sequence ID" value="NZ_RBAH01000003.1"/>
</dbReference>
<dbReference type="Pfam" id="PF02518">
    <property type="entry name" value="HATPase_c"/>
    <property type="match status" value="1"/>
</dbReference>
<accession>A0A3B0CLR8</accession>
<comment type="subcellular location">
    <subcellularLocation>
        <location evidence="1">Cell membrane</location>
        <topology evidence="1">Multi-pass membrane protein</topology>
    </subcellularLocation>
</comment>
<name>A0A3B0CLR8_9BACL</name>
<evidence type="ECO:0000259" key="11">
    <source>
        <dbReference type="PROSITE" id="PS50885"/>
    </source>
</evidence>
<keyword evidence="5 10" id="KW-0812">Transmembrane</keyword>
<dbReference type="InterPro" id="IPR036890">
    <property type="entry name" value="HATPase_C_sf"/>
</dbReference>
<keyword evidence="3" id="KW-0597">Phosphoprotein</keyword>
<evidence type="ECO:0000256" key="8">
    <source>
        <dbReference type="ARBA" id="ARBA00023136"/>
    </source>
</evidence>
<evidence type="ECO:0000256" key="3">
    <source>
        <dbReference type="ARBA" id="ARBA00022553"/>
    </source>
</evidence>
<dbReference type="InterPro" id="IPR003660">
    <property type="entry name" value="HAMP_dom"/>
</dbReference>
<dbReference type="SMART" id="SM00304">
    <property type="entry name" value="HAMP"/>
    <property type="match status" value="1"/>
</dbReference>
<dbReference type="PROSITE" id="PS50885">
    <property type="entry name" value="HAMP"/>
    <property type="match status" value="1"/>
</dbReference>
<evidence type="ECO:0000256" key="2">
    <source>
        <dbReference type="ARBA" id="ARBA00022475"/>
    </source>
</evidence>
<feature type="transmembrane region" description="Helical" evidence="10">
    <location>
        <begin position="7"/>
        <end position="27"/>
    </location>
</feature>
<dbReference type="InterPro" id="IPR003594">
    <property type="entry name" value="HATPase_dom"/>
</dbReference>
<dbReference type="InterPro" id="IPR010559">
    <property type="entry name" value="Sig_transdc_His_kin_internal"/>
</dbReference>
<evidence type="ECO:0000256" key="9">
    <source>
        <dbReference type="SAM" id="Coils"/>
    </source>
</evidence>
<evidence type="ECO:0000313" key="12">
    <source>
        <dbReference type="EMBL" id="RKN85920.1"/>
    </source>
</evidence>
<keyword evidence="4" id="KW-0808">Transferase</keyword>
<dbReference type="PANTHER" id="PTHR34220">
    <property type="entry name" value="SENSOR HISTIDINE KINASE YPDA"/>
    <property type="match status" value="1"/>
</dbReference>
<dbReference type="InterPro" id="IPR050640">
    <property type="entry name" value="Bact_2-comp_sensor_kinase"/>
</dbReference>
<dbReference type="Proteomes" id="UP000282311">
    <property type="component" value="Unassembled WGS sequence"/>
</dbReference>
<dbReference type="Pfam" id="PF00672">
    <property type="entry name" value="HAMP"/>
    <property type="match status" value="1"/>
</dbReference>
<evidence type="ECO:0000256" key="1">
    <source>
        <dbReference type="ARBA" id="ARBA00004651"/>
    </source>
</evidence>
<gene>
    <name evidence="12" type="ORF">D7M11_06195</name>
</gene>
<dbReference type="SUPFAM" id="SSF55874">
    <property type="entry name" value="ATPase domain of HSP90 chaperone/DNA topoisomerase II/histidine kinase"/>
    <property type="match status" value="1"/>
</dbReference>
<dbReference type="EMBL" id="RBAH01000003">
    <property type="protein sequence ID" value="RKN85920.1"/>
    <property type="molecule type" value="Genomic_DNA"/>
</dbReference>
<keyword evidence="8 10" id="KW-0472">Membrane</keyword>
<dbReference type="PANTHER" id="PTHR34220:SF7">
    <property type="entry name" value="SENSOR HISTIDINE KINASE YPDA"/>
    <property type="match status" value="1"/>
</dbReference>
<dbReference type="InterPro" id="IPR033479">
    <property type="entry name" value="dCache_1"/>
</dbReference>
<keyword evidence="13" id="KW-1185">Reference proteome</keyword>